<feature type="signal peptide" evidence="1">
    <location>
        <begin position="1"/>
        <end position="28"/>
    </location>
</feature>
<reference evidence="3 4" key="1">
    <citation type="submission" date="2020-01" db="EMBL/GenBank/DDBJ databases">
        <title>Genomes of bacteria type strains.</title>
        <authorList>
            <person name="Chen J."/>
            <person name="Zhu S."/>
            <person name="Yang J."/>
        </authorList>
    </citation>
    <scope>NUCLEOTIDE SEQUENCE [LARGE SCALE GENOMIC DNA]</scope>
    <source>
        <strain evidence="3 4">LMG 24078</strain>
    </source>
</reference>
<dbReference type="Proteomes" id="UP000471381">
    <property type="component" value="Unassembled WGS sequence"/>
</dbReference>
<dbReference type="RefSeq" id="WP_163104794.1">
    <property type="nucleotide sequence ID" value="NZ_JAAAWO010000001.1"/>
</dbReference>
<evidence type="ECO:0000256" key="1">
    <source>
        <dbReference type="SAM" id="SignalP"/>
    </source>
</evidence>
<dbReference type="InterPro" id="IPR025411">
    <property type="entry name" value="DUF4136"/>
</dbReference>
<dbReference type="EMBL" id="JAAAWO010000001">
    <property type="protein sequence ID" value="NDW14239.1"/>
    <property type="molecule type" value="Genomic_DNA"/>
</dbReference>
<dbReference type="PROSITE" id="PS51257">
    <property type="entry name" value="PROKAR_LIPOPROTEIN"/>
    <property type="match status" value="1"/>
</dbReference>
<dbReference type="AlphaFoldDB" id="A0A6N9TFC4"/>
<gene>
    <name evidence="3" type="ORF">GTQ48_01655</name>
</gene>
<sequence>MRERFRKIQLLFCLIAFGGLLTGCASNAPSISVDETQDFQSIDSFHVKPPLNSVNPTLENGIAETIAKVMTAKGLTEVSQDEADVLIGFFPFVESKDDGTRLNIGLGSGTFGRSGGISIGSVFSIPVGEQFTEYQNLQIDVTKENTFVYSASGSTEIKANDAITVQRALNELVKSLLDNYPNTKDK</sequence>
<feature type="chain" id="PRO_5026805760" evidence="1">
    <location>
        <begin position="29"/>
        <end position="186"/>
    </location>
</feature>
<dbReference type="Pfam" id="PF13590">
    <property type="entry name" value="DUF4136"/>
    <property type="match status" value="1"/>
</dbReference>
<evidence type="ECO:0000313" key="4">
    <source>
        <dbReference type="Proteomes" id="UP000471381"/>
    </source>
</evidence>
<name>A0A6N9TFC4_9ALTE</name>
<dbReference type="Gene3D" id="3.30.160.670">
    <property type="match status" value="1"/>
</dbReference>
<accession>A0A6N9TFC4</accession>
<proteinExistence type="predicted"/>
<comment type="caution">
    <text evidence="3">The sequence shown here is derived from an EMBL/GenBank/DDBJ whole genome shotgun (WGS) entry which is preliminary data.</text>
</comment>
<keyword evidence="4" id="KW-1185">Reference proteome</keyword>
<protein>
    <submittedName>
        <fullName evidence="3">DUF4136 domain-containing protein</fullName>
    </submittedName>
</protein>
<evidence type="ECO:0000313" key="3">
    <source>
        <dbReference type="EMBL" id="NDW14239.1"/>
    </source>
</evidence>
<feature type="domain" description="DUF4136" evidence="2">
    <location>
        <begin position="32"/>
        <end position="181"/>
    </location>
</feature>
<evidence type="ECO:0000259" key="2">
    <source>
        <dbReference type="Pfam" id="PF13590"/>
    </source>
</evidence>
<keyword evidence="1" id="KW-0732">Signal</keyword>
<organism evidence="3 4">
    <name type="scientific">Alteromonas genovensis</name>
    <dbReference type="NCBI Taxonomy" id="471225"/>
    <lineage>
        <taxon>Bacteria</taxon>
        <taxon>Pseudomonadati</taxon>
        <taxon>Pseudomonadota</taxon>
        <taxon>Gammaproteobacteria</taxon>
        <taxon>Alteromonadales</taxon>
        <taxon>Alteromonadaceae</taxon>
        <taxon>Alteromonas/Salinimonas group</taxon>
        <taxon>Alteromonas</taxon>
    </lineage>
</organism>